<sequence length="137" mass="14839">MVTEIDEEPFSDSATYGKPPWTLAGSSMRIRTCGISAVSMLFAVLLFGSGAKVLCTTGFVGFILVVPAVFFIMLAVRNFSQYKFLRKLQDSAPAGEEPYICSYIGFKWALMDVGLFAGALASAALLNWCFAKIGLVK</sequence>
<dbReference type="KEGG" id="srt:Srot_0499"/>
<evidence type="ECO:0000313" key="2">
    <source>
        <dbReference type="EMBL" id="ADG96984.1"/>
    </source>
</evidence>
<feature type="transmembrane region" description="Helical" evidence="1">
    <location>
        <begin position="113"/>
        <end position="131"/>
    </location>
</feature>
<protein>
    <recommendedName>
        <fullName evidence="4">Transmembrane protein</fullName>
    </recommendedName>
</protein>
<evidence type="ECO:0008006" key="4">
    <source>
        <dbReference type="Google" id="ProtNLM"/>
    </source>
</evidence>
<feature type="transmembrane region" description="Helical" evidence="1">
    <location>
        <begin position="54"/>
        <end position="76"/>
    </location>
</feature>
<dbReference type="HOGENOM" id="CLU_1863781_0_0_11"/>
<keyword evidence="1" id="KW-0472">Membrane</keyword>
<keyword evidence="1" id="KW-1133">Transmembrane helix</keyword>
<evidence type="ECO:0000256" key="1">
    <source>
        <dbReference type="SAM" id="Phobius"/>
    </source>
</evidence>
<proteinExistence type="predicted"/>
<dbReference type="RefSeq" id="WP_013137440.1">
    <property type="nucleotide sequence ID" value="NC_014168.1"/>
</dbReference>
<organism evidence="2 3">
    <name type="scientific">Segniliparus rotundus (strain ATCC BAA-972 / CDC 1076 / CIP 108378 / DSM 44985 / JCM 13578)</name>
    <dbReference type="NCBI Taxonomy" id="640132"/>
    <lineage>
        <taxon>Bacteria</taxon>
        <taxon>Bacillati</taxon>
        <taxon>Actinomycetota</taxon>
        <taxon>Actinomycetes</taxon>
        <taxon>Mycobacteriales</taxon>
        <taxon>Segniliparaceae</taxon>
        <taxon>Segniliparus</taxon>
    </lineage>
</organism>
<gene>
    <name evidence="2" type="ordered locus">Srot_0499</name>
</gene>
<dbReference type="AlphaFoldDB" id="D6ZC07"/>
<feature type="transmembrane region" description="Helical" evidence="1">
    <location>
        <begin position="28"/>
        <end position="47"/>
    </location>
</feature>
<keyword evidence="3" id="KW-1185">Reference proteome</keyword>
<evidence type="ECO:0000313" key="3">
    <source>
        <dbReference type="Proteomes" id="UP000002247"/>
    </source>
</evidence>
<name>D6ZC07_SEGRD</name>
<keyword evidence="1" id="KW-0812">Transmembrane</keyword>
<reference evidence="2 3" key="1">
    <citation type="journal article" date="2010" name="Stand. Genomic Sci.">
        <title>Complete genome sequence of Segniliparus rotundus type strain (CDC 1076).</title>
        <authorList>
            <person name="Sikorski J."/>
            <person name="Lapidus A."/>
            <person name="Copeland A."/>
            <person name="Misra M."/>
            <person name="Glavina Del Rio T."/>
            <person name="Nolan M."/>
            <person name="Lucas S."/>
            <person name="Chen F."/>
            <person name="Tice H."/>
            <person name="Cheng J.F."/>
            <person name="Jando M."/>
            <person name="Schneider S."/>
            <person name="Bruce D."/>
            <person name="Goodwin L."/>
            <person name="Pitluck S."/>
            <person name="Liolios K."/>
            <person name="Mikhailova N."/>
            <person name="Pati A."/>
            <person name="Ivanova N."/>
            <person name="Mavromatis K."/>
            <person name="Chen A."/>
            <person name="Palaniappan K."/>
            <person name="Chertkov O."/>
            <person name="Land M."/>
            <person name="Hauser L."/>
            <person name="Chang Y.J."/>
            <person name="Jeffries C.D."/>
            <person name="Brettin T."/>
            <person name="Detter J.C."/>
            <person name="Han C."/>
            <person name="Rohde M."/>
            <person name="Goker M."/>
            <person name="Bristow J."/>
            <person name="Eisen J.A."/>
            <person name="Markowitz V."/>
            <person name="Hugenholtz P."/>
            <person name="Kyrpides N.C."/>
            <person name="Klenk H.P."/>
        </authorList>
    </citation>
    <scope>NUCLEOTIDE SEQUENCE [LARGE SCALE GENOMIC DNA]</scope>
    <source>
        <strain evidence="3">ATCC BAA-972 / CDC 1076 / CIP 108378 / DSM 44985 / JCM 13578</strain>
    </source>
</reference>
<dbReference type="Proteomes" id="UP000002247">
    <property type="component" value="Chromosome"/>
</dbReference>
<accession>D6ZC07</accession>
<dbReference type="EMBL" id="CP001958">
    <property type="protein sequence ID" value="ADG96984.1"/>
    <property type="molecule type" value="Genomic_DNA"/>
</dbReference>